<dbReference type="InterPro" id="IPR005532">
    <property type="entry name" value="SUMF_dom"/>
</dbReference>
<evidence type="ECO:0000313" key="2">
    <source>
        <dbReference type="EMBL" id="TDX82862.1"/>
    </source>
</evidence>
<dbReference type="Pfam" id="PF03781">
    <property type="entry name" value="FGE-sulfatase"/>
    <property type="match status" value="1"/>
</dbReference>
<keyword evidence="2" id="KW-0449">Lipoprotein</keyword>
<sequence length="474" mass="53551">MKRILLILLSTSVIVSCSKGSKGSAGKPGMKGELVPRGSAKSFIAERPYGMVSIPGGSFVMGMADQDFAATPEKAMPKTVTVNSFFMDETEITNAEYRVFINAVRDSIARGLLAEAAGEGGGEEGGDGGSIGDYAYAGKKTGDEEANAYQKFMESQGGRDGYNESKKLDWKVPLQYNTSAYPDEKYAEILESMYLPAEKRINNERIIDWSKIKYNYQWEDVLSAVKDKDRSANYLKKESIAVYPDTTVWIRDFNYAYNEPLFDQYFWHNAYKEYPVVGVTWDQARAFCDFKTKLKTDHNNSLKKKKQKAMRFRLPTEAEWEYAAKGGIENASYPWGGPNLQDSRGCYLANFKPKRGSYIEDEKKGNYTYTAPVRKFPKNGYGLYDMAGNVAEWTESPYSNSTYEFSSTLNPYLSNQAYREAKKTVRGGSWKDVGYLLMTGYRDWERKDSARSFIGFRTIQDIPSGAGKFKRTTK</sequence>
<dbReference type="InterPro" id="IPR016187">
    <property type="entry name" value="CTDL_fold"/>
</dbReference>
<evidence type="ECO:0000259" key="1">
    <source>
        <dbReference type="Pfam" id="PF03781"/>
    </source>
</evidence>
<dbReference type="InterPro" id="IPR042095">
    <property type="entry name" value="SUMF_sf"/>
</dbReference>
<dbReference type="InterPro" id="IPR051043">
    <property type="entry name" value="Sulfatase_Mod_Factor_Kinase"/>
</dbReference>
<organism evidence="2 3">
    <name type="scientific">Epilithonimonas xixisoli</name>
    <dbReference type="NCBI Taxonomy" id="1476462"/>
    <lineage>
        <taxon>Bacteria</taxon>
        <taxon>Pseudomonadati</taxon>
        <taxon>Bacteroidota</taxon>
        <taxon>Flavobacteriia</taxon>
        <taxon>Flavobacteriales</taxon>
        <taxon>Weeksellaceae</taxon>
        <taxon>Chryseobacterium group</taxon>
        <taxon>Epilithonimonas</taxon>
    </lineage>
</organism>
<evidence type="ECO:0000313" key="3">
    <source>
        <dbReference type="Proteomes" id="UP000295313"/>
    </source>
</evidence>
<dbReference type="PANTHER" id="PTHR23150:SF19">
    <property type="entry name" value="FORMYLGLYCINE-GENERATING ENZYME"/>
    <property type="match status" value="1"/>
</dbReference>
<protein>
    <submittedName>
        <fullName evidence="2">Gliding motility-associated lipoprotein GldK</fullName>
    </submittedName>
</protein>
<name>A0A4R8I8B9_9FLAO</name>
<dbReference type="OrthoDB" id="9768004at2"/>
<dbReference type="Gene3D" id="3.90.1580.10">
    <property type="entry name" value="paralog of FGE (formylglycine-generating enzyme)"/>
    <property type="match status" value="2"/>
</dbReference>
<dbReference type="PROSITE" id="PS51257">
    <property type="entry name" value="PROKAR_LIPOPROTEIN"/>
    <property type="match status" value="1"/>
</dbReference>
<dbReference type="InterPro" id="IPR019866">
    <property type="entry name" value="Glid_motil-assoc_lipo_GldK"/>
</dbReference>
<feature type="domain" description="Sulfatase-modifying factor enzyme-like" evidence="1">
    <location>
        <begin position="50"/>
        <end position="459"/>
    </location>
</feature>
<dbReference type="EMBL" id="SOEO01000003">
    <property type="protein sequence ID" value="TDX82862.1"/>
    <property type="molecule type" value="Genomic_DNA"/>
</dbReference>
<proteinExistence type="predicted"/>
<dbReference type="PANTHER" id="PTHR23150">
    <property type="entry name" value="SULFATASE MODIFYING FACTOR 1, 2"/>
    <property type="match status" value="1"/>
</dbReference>
<dbReference type="SUPFAM" id="SSF56436">
    <property type="entry name" value="C-type lectin-like"/>
    <property type="match status" value="1"/>
</dbReference>
<comment type="caution">
    <text evidence="2">The sequence shown here is derived from an EMBL/GenBank/DDBJ whole genome shotgun (WGS) entry which is preliminary data.</text>
</comment>
<dbReference type="RefSeq" id="WP_133945754.1">
    <property type="nucleotide sequence ID" value="NZ_SOEO01000003.1"/>
</dbReference>
<accession>A0A4R8I8B9</accession>
<dbReference type="Proteomes" id="UP000295313">
    <property type="component" value="Unassembled WGS sequence"/>
</dbReference>
<dbReference type="AlphaFoldDB" id="A0A4R8I8B9"/>
<reference evidence="2 3" key="1">
    <citation type="submission" date="2019-03" db="EMBL/GenBank/DDBJ databases">
        <title>Genomic Encyclopedia of Type Strains, Phase III (KMG-III): the genomes of soil and plant-associated and newly described type strains.</title>
        <authorList>
            <person name="Whitman W."/>
        </authorList>
    </citation>
    <scope>NUCLEOTIDE SEQUENCE [LARGE SCALE GENOMIC DNA]</scope>
    <source>
        <strain evidence="2 3">CGMCC 1.12802</strain>
    </source>
</reference>
<dbReference type="NCBIfam" id="TIGR03525">
    <property type="entry name" value="GldK"/>
    <property type="match status" value="1"/>
</dbReference>
<gene>
    <name evidence="2" type="ORF">B0I22_2902</name>
</gene>
<keyword evidence="3" id="KW-1185">Reference proteome</keyword>
<dbReference type="GO" id="GO:0120147">
    <property type="term" value="F:formylglycine-generating oxidase activity"/>
    <property type="evidence" value="ECO:0007669"/>
    <property type="project" value="TreeGrafter"/>
</dbReference>